<accession>A0A448XF66</accession>
<evidence type="ECO:0000313" key="2">
    <source>
        <dbReference type="Proteomes" id="UP000784294"/>
    </source>
</evidence>
<reference evidence="1" key="1">
    <citation type="submission" date="2018-11" db="EMBL/GenBank/DDBJ databases">
        <authorList>
            <consortium name="Pathogen Informatics"/>
        </authorList>
    </citation>
    <scope>NUCLEOTIDE SEQUENCE</scope>
</reference>
<protein>
    <submittedName>
        <fullName evidence="1">Uncharacterized protein</fullName>
    </submittedName>
</protein>
<dbReference type="EMBL" id="CAAALY010249576">
    <property type="protein sequence ID" value="VEL35325.1"/>
    <property type="molecule type" value="Genomic_DNA"/>
</dbReference>
<comment type="caution">
    <text evidence="1">The sequence shown here is derived from an EMBL/GenBank/DDBJ whole genome shotgun (WGS) entry which is preliminary data.</text>
</comment>
<organism evidence="1 2">
    <name type="scientific">Protopolystoma xenopodis</name>
    <dbReference type="NCBI Taxonomy" id="117903"/>
    <lineage>
        <taxon>Eukaryota</taxon>
        <taxon>Metazoa</taxon>
        <taxon>Spiralia</taxon>
        <taxon>Lophotrochozoa</taxon>
        <taxon>Platyhelminthes</taxon>
        <taxon>Monogenea</taxon>
        <taxon>Polyopisthocotylea</taxon>
        <taxon>Polystomatidea</taxon>
        <taxon>Polystomatidae</taxon>
        <taxon>Protopolystoma</taxon>
    </lineage>
</organism>
<name>A0A448XF66_9PLAT</name>
<evidence type="ECO:0000313" key="1">
    <source>
        <dbReference type="EMBL" id="VEL35325.1"/>
    </source>
</evidence>
<proteinExistence type="predicted"/>
<keyword evidence="2" id="KW-1185">Reference proteome</keyword>
<dbReference type="Proteomes" id="UP000784294">
    <property type="component" value="Unassembled WGS sequence"/>
</dbReference>
<sequence>MPLGASYTPLWRRSLLSWMDGWTEFNHLLPAALVVAVPGYGQWESREQWLGKPVASISVACSPSSTSVRGDAEC</sequence>
<dbReference type="AlphaFoldDB" id="A0A448XF66"/>
<gene>
    <name evidence="1" type="ORF">PXEA_LOCUS28765</name>
</gene>